<dbReference type="RefSeq" id="WP_230578413.1">
    <property type="nucleotide sequence ID" value="NZ_CAWLUU010000231.1"/>
</dbReference>
<dbReference type="InterPro" id="IPR016181">
    <property type="entry name" value="Acyl_CoA_acyltransferase"/>
</dbReference>
<dbReference type="Proteomes" id="UP000028483">
    <property type="component" value="Unassembled WGS sequence"/>
</dbReference>
<protein>
    <submittedName>
        <fullName evidence="1">Putative acyltransferase</fullName>
    </submittedName>
</protein>
<dbReference type="HOGENOM" id="CLU_2653659_0_0_6"/>
<proteinExistence type="predicted"/>
<dbReference type="Gene3D" id="3.40.630.30">
    <property type="match status" value="1"/>
</dbReference>
<comment type="caution">
    <text evidence="1">The sequence shown here is derived from an EMBL/GenBank/DDBJ whole genome shotgun (WGS) entry which is preliminary data.</text>
</comment>
<dbReference type="EMBL" id="CBSX010000184">
    <property type="protein sequence ID" value="CDH07319.1"/>
    <property type="molecule type" value="Genomic_DNA"/>
</dbReference>
<gene>
    <name evidence="1" type="ORF">XBO1_2640016</name>
</gene>
<accession>A0A077P912</accession>
<dbReference type="SUPFAM" id="SSF55729">
    <property type="entry name" value="Acyl-CoA N-acyltransferases (Nat)"/>
    <property type="match status" value="1"/>
</dbReference>
<dbReference type="AlphaFoldDB" id="A0A077P912"/>
<name>A0A077P912_XENBV</name>
<organism evidence="1">
    <name type="scientific">Xenorhabdus bovienii str. oregonense</name>
    <dbReference type="NCBI Taxonomy" id="1398202"/>
    <lineage>
        <taxon>Bacteria</taxon>
        <taxon>Pseudomonadati</taxon>
        <taxon>Pseudomonadota</taxon>
        <taxon>Gammaproteobacteria</taxon>
        <taxon>Enterobacterales</taxon>
        <taxon>Morganellaceae</taxon>
        <taxon>Xenorhabdus</taxon>
    </lineage>
</organism>
<keyword evidence="1" id="KW-0012">Acyltransferase</keyword>
<evidence type="ECO:0000313" key="1">
    <source>
        <dbReference type="EMBL" id="CDH07319.1"/>
    </source>
</evidence>
<keyword evidence="1" id="KW-0808">Transferase</keyword>
<reference evidence="1" key="1">
    <citation type="submission" date="2013-07" db="EMBL/GenBank/DDBJ databases">
        <title>Sub-species coevolution in mutualistic symbiosis.</title>
        <authorList>
            <person name="Murfin K."/>
            <person name="Klassen J."/>
            <person name="Lee M."/>
            <person name="Forst S."/>
            <person name="Stock P."/>
            <person name="Goodrich-Blair H."/>
        </authorList>
    </citation>
    <scope>NUCLEOTIDE SEQUENCE [LARGE SCALE GENOMIC DNA]</scope>
    <source>
        <strain evidence="1">Oregonense</strain>
    </source>
</reference>
<sequence length="76" mass="8909">MEIIIRAVESEDAEHFQRIYSHPEVYSNTLQLPCPSREMWQERLKQNKIQGTINFVAEIDGKVVGRARAYFLKSIE</sequence>
<dbReference type="GO" id="GO:0016746">
    <property type="term" value="F:acyltransferase activity"/>
    <property type="evidence" value="ECO:0007669"/>
    <property type="project" value="UniProtKB-KW"/>
</dbReference>